<keyword evidence="7" id="KW-1185">Reference proteome</keyword>
<dbReference type="InterPro" id="IPR052158">
    <property type="entry name" value="INH-QAR"/>
</dbReference>
<evidence type="ECO:0000256" key="4">
    <source>
        <dbReference type="SAM" id="MobiDB-lite"/>
    </source>
</evidence>
<dbReference type="Gene3D" id="3.40.50.880">
    <property type="match status" value="1"/>
</dbReference>
<evidence type="ECO:0000313" key="7">
    <source>
        <dbReference type="Proteomes" id="UP000555728"/>
    </source>
</evidence>
<dbReference type="PROSITE" id="PS01124">
    <property type="entry name" value="HTH_ARAC_FAMILY_2"/>
    <property type="match status" value="1"/>
</dbReference>
<dbReference type="GO" id="GO:0043565">
    <property type="term" value="F:sequence-specific DNA binding"/>
    <property type="evidence" value="ECO:0007669"/>
    <property type="project" value="InterPro"/>
</dbReference>
<protein>
    <submittedName>
        <fullName evidence="6">Transcriptional regulator GlxA family with amidase domain</fullName>
    </submittedName>
</protein>
<evidence type="ECO:0000313" key="6">
    <source>
        <dbReference type="EMBL" id="MBB4286261.1"/>
    </source>
</evidence>
<comment type="caution">
    <text evidence="6">The sequence shown here is derived from an EMBL/GenBank/DDBJ whole genome shotgun (WGS) entry which is preliminary data.</text>
</comment>
<dbReference type="RefSeq" id="WP_221237091.1">
    <property type="nucleotide sequence ID" value="NZ_JACIGI010000014.1"/>
</dbReference>
<evidence type="ECO:0000259" key="5">
    <source>
        <dbReference type="PROSITE" id="PS01124"/>
    </source>
</evidence>
<dbReference type="InterPro" id="IPR029062">
    <property type="entry name" value="Class_I_gatase-like"/>
</dbReference>
<dbReference type="SUPFAM" id="SSF52317">
    <property type="entry name" value="Class I glutamine amidotransferase-like"/>
    <property type="match status" value="1"/>
</dbReference>
<dbReference type="PANTHER" id="PTHR43130:SF3">
    <property type="entry name" value="HTH-TYPE TRANSCRIPTIONAL REGULATOR RV1931C"/>
    <property type="match status" value="1"/>
</dbReference>
<organism evidence="6 7">
    <name type="scientific">Roseospira goensis</name>
    <dbReference type="NCBI Taxonomy" id="391922"/>
    <lineage>
        <taxon>Bacteria</taxon>
        <taxon>Pseudomonadati</taxon>
        <taxon>Pseudomonadota</taxon>
        <taxon>Alphaproteobacteria</taxon>
        <taxon>Rhodospirillales</taxon>
        <taxon>Rhodospirillaceae</taxon>
        <taxon>Roseospira</taxon>
    </lineage>
</organism>
<dbReference type="InterPro" id="IPR018062">
    <property type="entry name" value="HTH_AraC-typ_CS"/>
</dbReference>
<keyword evidence="3" id="KW-0804">Transcription</keyword>
<name>A0A7W6WKF1_9PROT</name>
<gene>
    <name evidence="6" type="ORF">GGD88_001988</name>
</gene>
<evidence type="ECO:0000256" key="3">
    <source>
        <dbReference type="ARBA" id="ARBA00023163"/>
    </source>
</evidence>
<feature type="domain" description="HTH araC/xylS-type" evidence="5">
    <location>
        <begin position="223"/>
        <end position="321"/>
    </location>
</feature>
<dbReference type="InterPro" id="IPR002818">
    <property type="entry name" value="DJ-1/PfpI"/>
</dbReference>
<dbReference type="SUPFAM" id="SSF46689">
    <property type="entry name" value="Homeodomain-like"/>
    <property type="match status" value="2"/>
</dbReference>
<sequence length="392" mass="42061">MFKARRDGDARHFQFLLLQGFSMLAFTSSVEPLRTANRLAGRTLYTWEMLTVDGGPAVASTGIHILPDGRMGASPHQPDAIAVCAGLGMEGFRNGAVTGWLRQAARKGISLGGLCTGALALARAGLLDGVRCTIHWENMEGFAEEFPRLEITATLFEVDGERFTCAGGAAALDMMIALIRSEHGESLGMKVAEALIHTGVRRPDDPQRLALRERTGISHPKVLAAIARMEAHLETPIPVDDLARDVGVSERQLERLFQKHLSVSPSRYYLNLRLWRARALLAQTSLTVLQVAVASGFTSASHFTKCYRAFFGQAPKRWRLAPDLVRPAPGVPPLPTAPVPAPGVIEEPLAVELDVLQETDPSGEASGTANLAADAPLSRAPTATEDPSAAAP</sequence>
<dbReference type="Pfam" id="PF01965">
    <property type="entry name" value="DJ-1_PfpI"/>
    <property type="match status" value="1"/>
</dbReference>
<reference evidence="6 7" key="1">
    <citation type="submission" date="2020-08" db="EMBL/GenBank/DDBJ databases">
        <title>Genome sequencing of Purple Non-Sulfur Bacteria from various extreme environments.</title>
        <authorList>
            <person name="Mayer M."/>
        </authorList>
    </citation>
    <scope>NUCLEOTIDE SEQUENCE [LARGE SCALE GENOMIC DNA]</scope>
    <source>
        <strain evidence="6 7">JA135</strain>
    </source>
</reference>
<dbReference type="AlphaFoldDB" id="A0A7W6WKF1"/>
<dbReference type="InterPro" id="IPR009057">
    <property type="entry name" value="Homeodomain-like_sf"/>
</dbReference>
<dbReference type="Proteomes" id="UP000555728">
    <property type="component" value="Unassembled WGS sequence"/>
</dbReference>
<keyword evidence="2" id="KW-0238">DNA-binding</keyword>
<dbReference type="PANTHER" id="PTHR43130">
    <property type="entry name" value="ARAC-FAMILY TRANSCRIPTIONAL REGULATOR"/>
    <property type="match status" value="1"/>
</dbReference>
<accession>A0A7W6WKF1</accession>
<dbReference type="SMART" id="SM00342">
    <property type="entry name" value="HTH_ARAC"/>
    <property type="match status" value="1"/>
</dbReference>
<dbReference type="CDD" id="cd03136">
    <property type="entry name" value="GATase1_AraC_ArgR_like"/>
    <property type="match status" value="1"/>
</dbReference>
<dbReference type="Pfam" id="PF12833">
    <property type="entry name" value="HTH_18"/>
    <property type="match status" value="1"/>
</dbReference>
<feature type="region of interest" description="Disordered" evidence="4">
    <location>
        <begin position="355"/>
        <end position="392"/>
    </location>
</feature>
<dbReference type="InterPro" id="IPR018060">
    <property type="entry name" value="HTH_AraC"/>
</dbReference>
<dbReference type="GO" id="GO:0003700">
    <property type="term" value="F:DNA-binding transcription factor activity"/>
    <property type="evidence" value="ECO:0007669"/>
    <property type="project" value="InterPro"/>
</dbReference>
<dbReference type="Gene3D" id="1.10.10.60">
    <property type="entry name" value="Homeodomain-like"/>
    <property type="match status" value="1"/>
</dbReference>
<dbReference type="PROSITE" id="PS00041">
    <property type="entry name" value="HTH_ARAC_FAMILY_1"/>
    <property type="match status" value="1"/>
</dbReference>
<evidence type="ECO:0000256" key="2">
    <source>
        <dbReference type="ARBA" id="ARBA00023125"/>
    </source>
</evidence>
<dbReference type="EMBL" id="JACIGI010000014">
    <property type="protein sequence ID" value="MBB4286261.1"/>
    <property type="molecule type" value="Genomic_DNA"/>
</dbReference>
<proteinExistence type="predicted"/>
<evidence type="ECO:0000256" key="1">
    <source>
        <dbReference type="ARBA" id="ARBA00023015"/>
    </source>
</evidence>
<keyword evidence="1" id="KW-0805">Transcription regulation</keyword>